<feature type="transmembrane region" description="Helical" evidence="4">
    <location>
        <begin position="234"/>
        <end position="259"/>
    </location>
</feature>
<dbReference type="Proteomes" id="UP000264036">
    <property type="component" value="Unassembled WGS sequence"/>
</dbReference>
<feature type="transmembrane region" description="Helical" evidence="4">
    <location>
        <begin position="318"/>
        <end position="335"/>
    </location>
</feature>
<feature type="transmembrane region" description="Helical" evidence="4">
    <location>
        <begin position="356"/>
        <end position="376"/>
    </location>
</feature>
<accession>A0A356LCM5</accession>
<feature type="transmembrane region" description="Helical" evidence="4">
    <location>
        <begin position="177"/>
        <end position="200"/>
    </location>
</feature>
<dbReference type="InterPro" id="IPR020846">
    <property type="entry name" value="MFS_dom"/>
</dbReference>
<evidence type="ECO:0000313" key="6">
    <source>
        <dbReference type="EMBL" id="HBP28518.1"/>
    </source>
</evidence>
<gene>
    <name evidence="6" type="ORF">DD666_03770</name>
</gene>
<dbReference type="GO" id="GO:0022857">
    <property type="term" value="F:transmembrane transporter activity"/>
    <property type="evidence" value="ECO:0007669"/>
    <property type="project" value="InterPro"/>
</dbReference>
<protein>
    <submittedName>
        <fullName evidence="6">MFS transporter</fullName>
    </submittedName>
</protein>
<evidence type="ECO:0000256" key="2">
    <source>
        <dbReference type="ARBA" id="ARBA00022989"/>
    </source>
</evidence>
<dbReference type="CDD" id="cd17324">
    <property type="entry name" value="MFS_NepI_like"/>
    <property type="match status" value="1"/>
</dbReference>
<feature type="transmembrane region" description="Helical" evidence="4">
    <location>
        <begin position="95"/>
        <end position="114"/>
    </location>
</feature>
<comment type="caution">
    <text evidence="6">The sequence shown here is derived from an EMBL/GenBank/DDBJ whole genome shotgun (WGS) entry which is preliminary data.</text>
</comment>
<feature type="transmembrane region" description="Helical" evidence="4">
    <location>
        <begin position="295"/>
        <end position="312"/>
    </location>
</feature>
<dbReference type="PANTHER" id="PTHR42910:SF1">
    <property type="entry name" value="MAJOR FACILITATOR SUPERFAMILY (MFS) PROFILE DOMAIN-CONTAINING PROTEIN"/>
    <property type="match status" value="1"/>
</dbReference>
<dbReference type="SUPFAM" id="SSF103473">
    <property type="entry name" value="MFS general substrate transporter"/>
    <property type="match status" value="1"/>
</dbReference>
<dbReference type="EMBL" id="DOEK01000005">
    <property type="protein sequence ID" value="HBP28518.1"/>
    <property type="molecule type" value="Genomic_DNA"/>
</dbReference>
<feature type="transmembrane region" description="Helical" evidence="4">
    <location>
        <begin position="152"/>
        <end position="171"/>
    </location>
</feature>
<proteinExistence type="predicted"/>
<organism evidence="6 7">
    <name type="scientific">Advenella kashmirensis</name>
    <dbReference type="NCBI Taxonomy" id="310575"/>
    <lineage>
        <taxon>Bacteria</taxon>
        <taxon>Pseudomonadati</taxon>
        <taxon>Pseudomonadota</taxon>
        <taxon>Betaproteobacteria</taxon>
        <taxon>Burkholderiales</taxon>
        <taxon>Alcaligenaceae</taxon>
    </lineage>
</organism>
<sequence>MILFKYIVFYFWLPMSEQSPHPSYLTTPVLLLMAIACGLCAGGNYFNQPLLHSISVSLDITETRAALTVTVAQVSYALGLLFIVPLGDKFERRQLAVGLMVLAAIGQFISGLAINSSMLFVGVGMAGLFSVAAQVLVPMAAILSAPSRSGRAVGMVMSGLLTGILLARSVAGLLSGIGGWSTVYLVSGVIMLGIATVLWLKLPSSRNPQSHGYLSILASLFTLLREQPRLRTRALMGGLGFASVSALFSTMALLLAGPAHGLSDVAIGLVGLAGVMGALMASLGGRLADRGLGDTVTAVSVVLLLLSWGLLWLGHDNLWWFIAGMLVIDLALQGVHINNQTTIFALLPQARSRLNAVYMTSYFIGGASGSTLGTVAWTYGGWAGTCLLGSVLAIMTGLATWADRKVKSAIERADLTPATATVTK</sequence>
<dbReference type="Gene3D" id="1.20.1250.20">
    <property type="entry name" value="MFS general substrate transporter like domains"/>
    <property type="match status" value="1"/>
</dbReference>
<evidence type="ECO:0000259" key="5">
    <source>
        <dbReference type="PROSITE" id="PS50850"/>
    </source>
</evidence>
<keyword evidence="2 4" id="KW-1133">Transmembrane helix</keyword>
<evidence type="ECO:0000313" key="7">
    <source>
        <dbReference type="Proteomes" id="UP000264036"/>
    </source>
</evidence>
<name>A0A356LCM5_9BURK</name>
<evidence type="ECO:0000256" key="1">
    <source>
        <dbReference type="ARBA" id="ARBA00022692"/>
    </source>
</evidence>
<keyword evidence="3 4" id="KW-0472">Membrane</keyword>
<feature type="domain" description="Major facilitator superfamily (MFS) profile" evidence="5">
    <location>
        <begin position="29"/>
        <end position="408"/>
    </location>
</feature>
<feature type="transmembrane region" description="Helical" evidence="4">
    <location>
        <begin position="65"/>
        <end position="83"/>
    </location>
</feature>
<evidence type="ECO:0000256" key="4">
    <source>
        <dbReference type="SAM" id="Phobius"/>
    </source>
</evidence>
<dbReference type="InterPro" id="IPR011701">
    <property type="entry name" value="MFS"/>
</dbReference>
<dbReference type="PROSITE" id="PS50850">
    <property type="entry name" value="MFS"/>
    <property type="match status" value="1"/>
</dbReference>
<feature type="transmembrane region" description="Helical" evidence="4">
    <location>
        <begin position="265"/>
        <end position="283"/>
    </location>
</feature>
<dbReference type="Pfam" id="PF07690">
    <property type="entry name" value="MFS_1"/>
    <property type="match status" value="1"/>
</dbReference>
<reference evidence="6 7" key="1">
    <citation type="journal article" date="2018" name="Nat. Biotechnol.">
        <title>A standardized bacterial taxonomy based on genome phylogeny substantially revises the tree of life.</title>
        <authorList>
            <person name="Parks D.H."/>
            <person name="Chuvochina M."/>
            <person name="Waite D.W."/>
            <person name="Rinke C."/>
            <person name="Skarshewski A."/>
            <person name="Chaumeil P.A."/>
            <person name="Hugenholtz P."/>
        </authorList>
    </citation>
    <scope>NUCLEOTIDE SEQUENCE [LARGE SCALE GENOMIC DNA]</scope>
    <source>
        <strain evidence="6">UBA10707</strain>
    </source>
</reference>
<keyword evidence="1 4" id="KW-0812">Transmembrane</keyword>
<evidence type="ECO:0000256" key="3">
    <source>
        <dbReference type="ARBA" id="ARBA00023136"/>
    </source>
</evidence>
<dbReference type="AlphaFoldDB" id="A0A356LCM5"/>
<dbReference type="InterPro" id="IPR036259">
    <property type="entry name" value="MFS_trans_sf"/>
</dbReference>
<feature type="transmembrane region" description="Helical" evidence="4">
    <location>
        <begin position="24"/>
        <end position="45"/>
    </location>
</feature>
<feature type="transmembrane region" description="Helical" evidence="4">
    <location>
        <begin position="120"/>
        <end position="145"/>
    </location>
</feature>
<dbReference type="PANTHER" id="PTHR42910">
    <property type="entry name" value="TRANSPORTER SCO4007-RELATED"/>
    <property type="match status" value="1"/>
</dbReference>
<feature type="transmembrane region" description="Helical" evidence="4">
    <location>
        <begin position="382"/>
        <end position="402"/>
    </location>
</feature>